<evidence type="ECO:0000313" key="2">
    <source>
        <dbReference type="Proteomes" id="UP000317344"/>
    </source>
</evidence>
<dbReference type="EMBL" id="CP041765">
    <property type="protein sequence ID" value="QDQ98582.1"/>
    <property type="molecule type" value="Genomic_DNA"/>
</dbReference>
<gene>
    <name evidence="1" type="ORF">FO059_16200</name>
</gene>
<accession>A0A516X677</accession>
<sequence length="85" mass="9418">MVQEVIGVEYVFVVRARMSDRAASAFPELVAEYSRARGTTSLFGTIVDQSQLRSIMARLDTMAFEIIEVRQLPSVAPGTTGRPRI</sequence>
<evidence type="ECO:0008006" key="3">
    <source>
        <dbReference type="Google" id="ProtNLM"/>
    </source>
</evidence>
<reference evidence="1 2" key="1">
    <citation type="submission" date="2019-07" db="EMBL/GenBank/DDBJ databases">
        <title>Tomitella cavernea sp. nov., an actinomycete isolated from soil.</title>
        <authorList>
            <person name="Cheng J."/>
        </authorList>
    </citation>
    <scope>NUCLEOTIDE SEQUENCE [LARGE SCALE GENOMIC DNA]</scope>
    <source>
        <strain evidence="1 2">HY188</strain>
    </source>
</reference>
<dbReference type="RefSeq" id="WP_143909987.1">
    <property type="nucleotide sequence ID" value="NZ_CP041765.1"/>
</dbReference>
<name>A0A516X677_9ACTN</name>
<dbReference type="KEGG" id="toy:FO059_16200"/>
<organism evidence="1 2">
    <name type="scientific">Tomitella fengzijianii</name>
    <dbReference type="NCBI Taxonomy" id="2597660"/>
    <lineage>
        <taxon>Bacteria</taxon>
        <taxon>Bacillati</taxon>
        <taxon>Actinomycetota</taxon>
        <taxon>Actinomycetes</taxon>
        <taxon>Mycobacteriales</taxon>
        <taxon>Tomitella</taxon>
    </lineage>
</organism>
<evidence type="ECO:0000313" key="1">
    <source>
        <dbReference type="EMBL" id="QDQ98582.1"/>
    </source>
</evidence>
<protein>
    <recommendedName>
        <fullName evidence="3">AsnC family protein</fullName>
    </recommendedName>
</protein>
<dbReference type="AlphaFoldDB" id="A0A516X677"/>
<dbReference type="Proteomes" id="UP000317344">
    <property type="component" value="Chromosome"/>
</dbReference>
<keyword evidence="2" id="KW-1185">Reference proteome</keyword>
<proteinExistence type="predicted"/>
<reference evidence="1 2" key="2">
    <citation type="submission" date="2019-07" db="EMBL/GenBank/DDBJ databases">
        <authorList>
            <person name="Huang Y."/>
        </authorList>
    </citation>
    <scope>NUCLEOTIDE SEQUENCE [LARGE SCALE GENOMIC DNA]</scope>
    <source>
        <strain evidence="1 2">HY188</strain>
    </source>
</reference>